<evidence type="ECO:0000313" key="1">
    <source>
        <dbReference type="EMBL" id="TFK76840.1"/>
    </source>
</evidence>
<dbReference type="Proteomes" id="UP000308600">
    <property type="component" value="Unassembled WGS sequence"/>
</dbReference>
<proteinExistence type="predicted"/>
<sequence length="416" mass="44645">MLASLRKAGVLARAASAGQRRFLSIHEYQSMNLLNSYGIPTPKSVPANSPQEAYNVAKGFGKDDLVIKAQVLAGGRGKGKFDSGFQGGVHMVNSPEQAQEYAGKMIGSKLITKQTGAAGRICNAVMLAERREPAHEYYVAVLNDRSSQGVVLVASAQGGMNIEEVAAKDPDAIITTPIDFEKGLSREEAVAVAQKLGFKDADTQNQAADVFINLYKIFKDKDATQIEINPMALTTDGEVLCMDAKFGFDDNAEFRQSDVFALRDISQEDASEVEAQQANLNFIKLDGSIGCLVNGAGLAMATMDVLALHGGNPANFLDVGGGATPETVKKAFEILLRDPKVKSIFINIFGGIMRCDYIAEGVIKATKELELQIPLVVRLKGTKEQEAKDMIRESGLKIVAVDNLDDAAARAVELAQ</sequence>
<accession>A0ACD3BF68</accession>
<reference evidence="1 2" key="1">
    <citation type="journal article" date="2019" name="Nat. Ecol. Evol.">
        <title>Megaphylogeny resolves global patterns of mushroom evolution.</title>
        <authorList>
            <person name="Varga T."/>
            <person name="Krizsan K."/>
            <person name="Foldi C."/>
            <person name="Dima B."/>
            <person name="Sanchez-Garcia M."/>
            <person name="Sanchez-Ramirez S."/>
            <person name="Szollosi G.J."/>
            <person name="Szarkandi J.G."/>
            <person name="Papp V."/>
            <person name="Albert L."/>
            <person name="Andreopoulos W."/>
            <person name="Angelini C."/>
            <person name="Antonin V."/>
            <person name="Barry K.W."/>
            <person name="Bougher N.L."/>
            <person name="Buchanan P."/>
            <person name="Buyck B."/>
            <person name="Bense V."/>
            <person name="Catcheside P."/>
            <person name="Chovatia M."/>
            <person name="Cooper J."/>
            <person name="Damon W."/>
            <person name="Desjardin D."/>
            <person name="Finy P."/>
            <person name="Geml J."/>
            <person name="Haridas S."/>
            <person name="Hughes K."/>
            <person name="Justo A."/>
            <person name="Karasinski D."/>
            <person name="Kautmanova I."/>
            <person name="Kiss B."/>
            <person name="Kocsube S."/>
            <person name="Kotiranta H."/>
            <person name="LaButti K.M."/>
            <person name="Lechner B.E."/>
            <person name="Liimatainen K."/>
            <person name="Lipzen A."/>
            <person name="Lukacs Z."/>
            <person name="Mihaltcheva S."/>
            <person name="Morgado L.N."/>
            <person name="Niskanen T."/>
            <person name="Noordeloos M.E."/>
            <person name="Ohm R.A."/>
            <person name="Ortiz-Santana B."/>
            <person name="Ovrebo C."/>
            <person name="Racz N."/>
            <person name="Riley R."/>
            <person name="Savchenko A."/>
            <person name="Shiryaev A."/>
            <person name="Soop K."/>
            <person name="Spirin V."/>
            <person name="Szebenyi C."/>
            <person name="Tomsovsky M."/>
            <person name="Tulloss R.E."/>
            <person name="Uehling J."/>
            <person name="Grigoriev I.V."/>
            <person name="Vagvolgyi C."/>
            <person name="Papp T."/>
            <person name="Martin F.M."/>
            <person name="Miettinen O."/>
            <person name="Hibbett D.S."/>
            <person name="Nagy L.G."/>
        </authorList>
    </citation>
    <scope>NUCLEOTIDE SEQUENCE [LARGE SCALE GENOMIC DNA]</scope>
    <source>
        <strain evidence="1 2">NL-1719</strain>
    </source>
</reference>
<name>A0ACD3BF68_9AGAR</name>
<keyword evidence="2" id="KW-1185">Reference proteome</keyword>
<dbReference type="EMBL" id="ML208259">
    <property type="protein sequence ID" value="TFK76840.1"/>
    <property type="molecule type" value="Genomic_DNA"/>
</dbReference>
<gene>
    <name evidence="1" type="ORF">BDN72DRAFT_830003</name>
</gene>
<protein>
    <submittedName>
        <fullName evidence="1">Succinyl-CoA synthetase beta chain, SSC-beta</fullName>
    </submittedName>
</protein>
<organism evidence="1 2">
    <name type="scientific">Pluteus cervinus</name>
    <dbReference type="NCBI Taxonomy" id="181527"/>
    <lineage>
        <taxon>Eukaryota</taxon>
        <taxon>Fungi</taxon>
        <taxon>Dikarya</taxon>
        <taxon>Basidiomycota</taxon>
        <taxon>Agaricomycotina</taxon>
        <taxon>Agaricomycetes</taxon>
        <taxon>Agaricomycetidae</taxon>
        <taxon>Agaricales</taxon>
        <taxon>Pluteineae</taxon>
        <taxon>Pluteaceae</taxon>
        <taxon>Pluteus</taxon>
    </lineage>
</organism>
<evidence type="ECO:0000313" key="2">
    <source>
        <dbReference type="Proteomes" id="UP000308600"/>
    </source>
</evidence>